<protein>
    <submittedName>
        <fullName evidence="2">Uncharacterized protein</fullName>
    </submittedName>
</protein>
<dbReference type="eggNOG" id="arCOG12042">
    <property type="taxonomic scope" value="Archaea"/>
</dbReference>
<evidence type="ECO:0000256" key="1">
    <source>
        <dbReference type="SAM" id="Phobius"/>
    </source>
</evidence>
<sequence length="97" mass="10523" precursor="true">MFDPAEQLMDEDMLADPAGYRTWFCLGEVFIACLLAGTIAVPAGVWFAGRTELSLAFIGAGMLFPPLFIFLRVLQTPKDEKNATAFFELCPGSSGTP</sequence>
<dbReference type="STRING" id="593750.Metfor_0925"/>
<dbReference type="HOGENOM" id="CLU_2340157_0_0_2"/>
<feature type="transmembrane region" description="Helical" evidence="1">
    <location>
        <begin position="23"/>
        <end position="47"/>
    </location>
</feature>
<proteinExistence type="predicted"/>
<dbReference type="KEGG" id="mfo:Metfor_0925"/>
<organism evidence="2 3">
    <name type="scientific">Methanoregula formicica (strain DSM 22288 / NBRC 105244 / SMSP)</name>
    <dbReference type="NCBI Taxonomy" id="593750"/>
    <lineage>
        <taxon>Archaea</taxon>
        <taxon>Methanobacteriati</taxon>
        <taxon>Methanobacteriota</taxon>
        <taxon>Stenosarchaea group</taxon>
        <taxon>Methanomicrobia</taxon>
        <taxon>Methanomicrobiales</taxon>
        <taxon>Methanoregulaceae</taxon>
        <taxon>Methanoregula</taxon>
    </lineage>
</organism>
<dbReference type="Proteomes" id="UP000010824">
    <property type="component" value="Chromosome"/>
</dbReference>
<dbReference type="AlphaFoldDB" id="L0HD77"/>
<evidence type="ECO:0000313" key="2">
    <source>
        <dbReference type="EMBL" id="AGB01980.1"/>
    </source>
</evidence>
<reference evidence="2 3" key="2">
    <citation type="journal article" date="2014" name="Genome Announc.">
        <title>Complete Genome Sequence of Methanoregula formicica SMSPT, a Mesophilic Hydrogenotrophic Methanogen Isolated from a Methanogenic Upflow Anaerobic Sludge Blanket Reactor.</title>
        <authorList>
            <person name="Yamamoto K."/>
            <person name="Tamaki H."/>
            <person name="Cadillo-Quiroz H."/>
            <person name="Imachi H."/>
            <person name="Kyrpides N."/>
            <person name="Woyke T."/>
            <person name="Goodwin L."/>
            <person name="Zinder S.H."/>
            <person name="Kamagata Y."/>
            <person name="Liu W.T."/>
        </authorList>
    </citation>
    <scope>NUCLEOTIDE SEQUENCE [LARGE SCALE GENOMIC DNA]</scope>
    <source>
        <strain evidence="3">DSM 22288 / NBRC 105244 / SMSP</strain>
    </source>
</reference>
<keyword evidence="1" id="KW-0472">Membrane</keyword>
<gene>
    <name evidence="2" type="ordered locus">Metfor_0925</name>
</gene>
<accession>L0HD77</accession>
<dbReference type="InParanoid" id="L0HD77"/>
<reference evidence="3" key="1">
    <citation type="submission" date="2011-12" db="EMBL/GenBank/DDBJ databases">
        <title>Complete sequence of Methanoregula formicicum SMSP.</title>
        <authorList>
            <person name="Lucas S."/>
            <person name="Han J."/>
            <person name="Lapidus A."/>
            <person name="Cheng J.-F."/>
            <person name="Goodwin L."/>
            <person name="Pitluck S."/>
            <person name="Peters L."/>
            <person name="Ovchinnikova G."/>
            <person name="Teshima H."/>
            <person name="Detter J.C."/>
            <person name="Han C."/>
            <person name="Tapia R."/>
            <person name="Land M."/>
            <person name="Hauser L."/>
            <person name="Kyrpides N."/>
            <person name="Ivanova N."/>
            <person name="Pagani I."/>
            <person name="Imachi H."/>
            <person name="Tamaki H."/>
            <person name="Sekiguchi Y."/>
            <person name="Kamagata Y."/>
            <person name="Cadillo-Quiroz H."/>
            <person name="Zinder S."/>
            <person name="Liu W.-T."/>
            <person name="Woyke T."/>
        </authorList>
    </citation>
    <scope>NUCLEOTIDE SEQUENCE [LARGE SCALE GENOMIC DNA]</scope>
    <source>
        <strain evidence="3">DSM 22288 / NBRC 105244 / SMSP</strain>
    </source>
</reference>
<keyword evidence="1" id="KW-1133">Transmembrane helix</keyword>
<feature type="transmembrane region" description="Helical" evidence="1">
    <location>
        <begin position="53"/>
        <end position="74"/>
    </location>
</feature>
<name>L0HD77_METFS</name>
<keyword evidence="1" id="KW-0812">Transmembrane</keyword>
<evidence type="ECO:0000313" key="3">
    <source>
        <dbReference type="Proteomes" id="UP000010824"/>
    </source>
</evidence>
<dbReference type="EMBL" id="CP003167">
    <property type="protein sequence ID" value="AGB01980.1"/>
    <property type="molecule type" value="Genomic_DNA"/>
</dbReference>
<keyword evidence="3" id="KW-1185">Reference proteome</keyword>